<accession>A0A7Y9J0U3</accession>
<feature type="transmembrane region" description="Helical" evidence="1">
    <location>
        <begin position="94"/>
        <end position="118"/>
    </location>
</feature>
<dbReference type="EMBL" id="JACCBB010000001">
    <property type="protein sequence ID" value="NYD22524.1"/>
    <property type="molecule type" value="Genomic_DNA"/>
</dbReference>
<keyword evidence="3" id="KW-1185">Reference proteome</keyword>
<proteinExistence type="predicted"/>
<name>A0A7Y9J0U3_9ACTN</name>
<evidence type="ECO:0008006" key="4">
    <source>
        <dbReference type="Google" id="ProtNLM"/>
    </source>
</evidence>
<feature type="transmembrane region" description="Helical" evidence="1">
    <location>
        <begin position="35"/>
        <end position="57"/>
    </location>
</feature>
<dbReference type="Proteomes" id="UP000521922">
    <property type="component" value="Unassembled WGS sequence"/>
</dbReference>
<dbReference type="RefSeq" id="WP_179751562.1">
    <property type="nucleotide sequence ID" value="NZ_BAAAGN010000004.1"/>
</dbReference>
<protein>
    <recommendedName>
        <fullName evidence="4">Integral membrane protein</fullName>
    </recommendedName>
</protein>
<gene>
    <name evidence="2" type="ORF">BJ968_002064</name>
</gene>
<organism evidence="2 3">
    <name type="scientific">Kineococcus aurantiacus</name>
    <dbReference type="NCBI Taxonomy" id="37633"/>
    <lineage>
        <taxon>Bacteria</taxon>
        <taxon>Bacillati</taxon>
        <taxon>Actinomycetota</taxon>
        <taxon>Actinomycetes</taxon>
        <taxon>Kineosporiales</taxon>
        <taxon>Kineosporiaceae</taxon>
        <taxon>Kineococcus</taxon>
    </lineage>
</organism>
<comment type="caution">
    <text evidence="2">The sequence shown here is derived from an EMBL/GenBank/DDBJ whole genome shotgun (WGS) entry which is preliminary data.</text>
</comment>
<keyword evidence="1" id="KW-0812">Transmembrane</keyword>
<keyword evidence="1" id="KW-0472">Membrane</keyword>
<evidence type="ECO:0000256" key="1">
    <source>
        <dbReference type="SAM" id="Phobius"/>
    </source>
</evidence>
<feature type="transmembrane region" description="Helical" evidence="1">
    <location>
        <begin position="69"/>
        <end position="88"/>
    </location>
</feature>
<reference evidence="2 3" key="1">
    <citation type="submission" date="2020-07" db="EMBL/GenBank/DDBJ databases">
        <title>Sequencing the genomes of 1000 actinobacteria strains.</title>
        <authorList>
            <person name="Klenk H.-P."/>
        </authorList>
    </citation>
    <scope>NUCLEOTIDE SEQUENCE [LARGE SCALE GENOMIC DNA]</scope>
    <source>
        <strain evidence="2 3">DSM 7487</strain>
    </source>
</reference>
<evidence type="ECO:0000313" key="2">
    <source>
        <dbReference type="EMBL" id="NYD22524.1"/>
    </source>
</evidence>
<dbReference type="AlphaFoldDB" id="A0A7Y9J0U3"/>
<evidence type="ECO:0000313" key="3">
    <source>
        <dbReference type="Proteomes" id="UP000521922"/>
    </source>
</evidence>
<sequence>MSGLLVAVLSLLALVMAGWAVVVVARDRRVGRATLAGLGVVELAVLAVTVDGFAALAGGTRPVETATSVAYLVVAPFVLPAATLWALTDRSRPSPLVLVVACLAVVVIAYRAFLLFAVTQ</sequence>
<keyword evidence="1" id="KW-1133">Transmembrane helix</keyword>